<proteinExistence type="predicted"/>
<name>A0A382GPX6_9ZZZZ</name>
<feature type="non-terminal residue" evidence="1">
    <location>
        <position position="34"/>
    </location>
</feature>
<evidence type="ECO:0000313" key="1">
    <source>
        <dbReference type="EMBL" id="SVB77180.1"/>
    </source>
</evidence>
<accession>A0A382GPX6</accession>
<reference evidence="1" key="1">
    <citation type="submission" date="2018-05" db="EMBL/GenBank/DDBJ databases">
        <authorList>
            <person name="Lanie J.A."/>
            <person name="Ng W.-L."/>
            <person name="Kazmierczak K.M."/>
            <person name="Andrzejewski T.M."/>
            <person name="Davidsen T.M."/>
            <person name="Wayne K.J."/>
            <person name="Tettelin H."/>
            <person name="Glass J.I."/>
            <person name="Rusch D."/>
            <person name="Podicherti R."/>
            <person name="Tsui H.-C.T."/>
            <person name="Winkler M.E."/>
        </authorList>
    </citation>
    <scope>NUCLEOTIDE SEQUENCE</scope>
</reference>
<organism evidence="1">
    <name type="scientific">marine metagenome</name>
    <dbReference type="NCBI Taxonomy" id="408172"/>
    <lineage>
        <taxon>unclassified sequences</taxon>
        <taxon>metagenomes</taxon>
        <taxon>ecological metagenomes</taxon>
    </lineage>
</organism>
<dbReference type="EMBL" id="UINC01056765">
    <property type="protein sequence ID" value="SVB77180.1"/>
    <property type="molecule type" value="Genomic_DNA"/>
</dbReference>
<dbReference type="AlphaFoldDB" id="A0A382GPX6"/>
<sequence>MTFGNAIKDAFIKCFDFKSRSSRSEFWYFYLFTT</sequence>
<protein>
    <recommendedName>
        <fullName evidence="2">DUF805 domain-containing protein</fullName>
    </recommendedName>
</protein>
<gene>
    <name evidence="1" type="ORF">METZ01_LOCUS230034</name>
</gene>
<evidence type="ECO:0008006" key="2">
    <source>
        <dbReference type="Google" id="ProtNLM"/>
    </source>
</evidence>